<evidence type="ECO:0000256" key="1">
    <source>
        <dbReference type="SAM" id="Phobius"/>
    </source>
</evidence>
<organism evidence="3 4">
    <name type="scientific">Saxophila tyrrhenica</name>
    <dbReference type="NCBI Taxonomy" id="1690608"/>
    <lineage>
        <taxon>Eukaryota</taxon>
        <taxon>Fungi</taxon>
        <taxon>Dikarya</taxon>
        <taxon>Ascomycota</taxon>
        <taxon>Pezizomycotina</taxon>
        <taxon>Dothideomycetes</taxon>
        <taxon>Dothideomycetidae</taxon>
        <taxon>Mycosphaerellales</taxon>
        <taxon>Extremaceae</taxon>
        <taxon>Saxophila</taxon>
    </lineage>
</organism>
<proteinExistence type="predicted"/>
<keyword evidence="1" id="KW-1133">Transmembrane helix</keyword>
<name>A0AAV9NUV6_9PEZI</name>
<keyword evidence="4" id="KW-1185">Reference proteome</keyword>
<dbReference type="Proteomes" id="UP001337655">
    <property type="component" value="Unassembled WGS sequence"/>
</dbReference>
<evidence type="ECO:0000256" key="2">
    <source>
        <dbReference type="SAM" id="SignalP"/>
    </source>
</evidence>
<reference evidence="3 4" key="1">
    <citation type="submission" date="2023-08" db="EMBL/GenBank/DDBJ databases">
        <title>Black Yeasts Isolated from many extreme environments.</title>
        <authorList>
            <person name="Coleine C."/>
            <person name="Stajich J.E."/>
            <person name="Selbmann L."/>
        </authorList>
    </citation>
    <scope>NUCLEOTIDE SEQUENCE [LARGE SCALE GENOMIC DNA]</scope>
    <source>
        <strain evidence="3 4">CCFEE 5935</strain>
    </source>
</reference>
<dbReference type="InterPro" id="IPR039535">
    <property type="entry name" value="ASST-like"/>
</dbReference>
<accession>A0AAV9NUV6</accession>
<keyword evidence="2" id="KW-0732">Signal</keyword>
<gene>
    <name evidence="3" type="ORF">LTR77_010700</name>
</gene>
<evidence type="ECO:0008006" key="5">
    <source>
        <dbReference type="Google" id="ProtNLM"/>
    </source>
</evidence>
<protein>
    <recommendedName>
        <fullName evidence="5">ASST-domain-containing protein</fullName>
    </recommendedName>
</protein>
<evidence type="ECO:0000313" key="3">
    <source>
        <dbReference type="EMBL" id="KAK5163327.1"/>
    </source>
</evidence>
<dbReference type="PANTHER" id="PTHR35340:SF8">
    <property type="entry name" value="ASST-DOMAIN-CONTAINING PROTEIN"/>
    <property type="match status" value="1"/>
</dbReference>
<keyword evidence="1" id="KW-0472">Membrane</keyword>
<sequence>MHDWRRGCLLIWLFFSLLGPALGSLYTGVAAGEDLQRFASRPDLMPPKWDITYHDRSKLSPGYWFVAPYRFSDNHLDDVKWTPCEVGPMIFDNDGELVWSGACQFSNRITFDFDMVQYQGKPVLKGNLKHSRFPKSDCGAGYFLNSQYEMEHSVLLAKDIDLLNQHEFNVEADGHRTLITTHRRDHIDAKNLGLDGKVWVRTDGFREIDTETGEMIFDWVTHEHVSLNESSFKTPSQKKIDKISRSGGWDAYHTNSATKNSDGDYLVSVRHTDTLFLVSGKDGRILWRCGGKQSDFKFEKGAKFSRQHHARYLEHNSKRSVISLMDNAVGDLQQDKQPATHDYSRGLILELEHQKGKPFVARMLKQYKRPDGAYGDRRGSLQILPSGNVFMAWTDGGYLSEHTDHDEVVMEARWLKEGRFGTYRGFKHDGWVGRPKTPPDVKAIGYRDATSETTVTAIYVSWNGATEVRRWRFSVGGTILGAIDKTGFETVFTVLNASGTVIVEAFDKNGKSIGNSEDVEIEWTIGEGASSGTTNMDNSLDAVVYRGLSTHRFLFMAMVLLSLVGLGTVFWVGSSWLVRFKRRRRRAGSYTAVPMEESIGVGVG</sequence>
<dbReference type="InterPro" id="IPR053143">
    <property type="entry name" value="Arylsulfate_ST"/>
</dbReference>
<dbReference type="AlphaFoldDB" id="A0AAV9NUV6"/>
<feature type="transmembrane region" description="Helical" evidence="1">
    <location>
        <begin position="553"/>
        <end position="578"/>
    </location>
</feature>
<comment type="caution">
    <text evidence="3">The sequence shown here is derived from an EMBL/GenBank/DDBJ whole genome shotgun (WGS) entry which is preliminary data.</text>
</comment>
<evidence type="ECO:0000313" key="4">
    <source>
        <dbReference type="Proteomes" id="UP001337655"/>
    </source>
</evidence>
<dbReference type="Pfam" id="PF14269">
    <property type="entry name" value="Arylsulfotran_2"/>
    <property type="match status" value="1"/>
</dbReference>
<dbReference type="GeneID" id="89932025"/>
<dbReference type="RefSeq" id="XP_064653821.1">
    <property type="nucleotide sequence ID" value="XM_064807917.1"/>
</dbReference>
<keyword evidence="1" id="KW-0812">Transmembrane</keyword>
<feature type="chain" id="PRO_5043317330" description="ASST-domain-containing protein" evidence="2">
    <location>
        <begin position="24"/>
        <end position="604"/>
    </location>
</feature>
<feature type="signal peptide" evidence="2">
    <location>
        <begin position="1"/>
        <end position="23"/>
    </location>
</feature>
<dbReference type="EMBL" id="JAVRRT010000026">
    <property type="protein sequence ID" value="KAK5163327.1"/>
    <property type="molecule type" value="Genomic_DNA"/>
</dbReference>
<dbReference type="PANTHER" id="PTHR35340">
    <property type="entry name" value="PQQ ENZYME REPEAT PROTEIN-RELATED"/>
    <property type="match status" value="1"/>
</dbReference>